<evidence type="ECO:0000313" key="13">
    <source>
        <dbReference type="EMBL" id="ABW02393.1"/>
    </source>
</evidence>
<reference evidence="13 14" key="1">
    <citation type="submission" date="2007-10" db="EMBL/GenBank/DDBJ databases">
        <title>Complete sequence of Caldivirga maquilingensis IC-167.</title>
        <authorList>
            <consortium name="US DOE Joint Genome Institute"/>
            <person name="Copeland A."/>
            <person name="Lucas S."/>
            <person name="Lapidus A."/>
            <person name="Barry K."/>
            <person name="Glavina del Rio T."/>
            <person name="Dalin E."/>
            <person name="Tice H."/>
            <person name="Pitluck S."/>
            <person name="Saunders E."/>
            <person name="Brettin T."/>
            <person name="Bruce D."/>
            <person name="Detter J.C."/>
            <person name="Han C."/>
            <person name="Schmutz J."/>
            <person name="Larimer F."/>
            <person name="Land M."/>
            <person name="Hauser L."/>
            <person name="Kyrpides N."/>
            <person name="Ivanova N."/>
            <person name="Biddle J.F."/>
            <person name="Zhang Z."/>
            <person name="Fitz-Gibbon S.T."/>
            <person name="Lowe T.M."/>
            <person name="Saltikov C."/>
            <person name="House C.H."/>
            <person name="Richardson P."/>
        </authorList>
    </citation>
    <scope>NUCLEOTIDE SEQUENCE [LARGE SCALE GENOMIC DNA]</scope>
    <source>
        <strain evidence="14">ATCC 700844 / DSM 13496 / JCM 10307 / IC-167</strain>
    </source>
</reference>
<feature type="transmembrane region" description="Helical" evidence="12">
    <location>
        <begin position="225"/>
        <end position="245"/>
    </location>
</feature>
<dbReference type="GO" id="GO:0005886">
    <property type="term" value="C:plasma membrane"/>
    <property type="evidence" value="ECO:0007669"/>
    <property type="project" value="UniProtKB-SubCell"/>
</dbReference>
<feature type="transmembrane region" description="Helical" evidence="12">
    <location>
        <begin position="196"/>
        <end position="213"/>
    </location>
</feature>
<comment type="subcellular location">
    <subcellularLocation>
        <location evidence="1 12">Cell membrane</location>
        <topology evidence="1 12">Multi-pass membrane protein</topology>
    </subcellularLocation>
</comment>
<evidence type="ECO:0000256" key="10">
    <source>
        <dbReference type="ARBA" id="ARBA00032707"/>
    </source>
</evidence>
<comment type="catalytic activity">
    <reaction evidence="11 12">
        <text>di-trans,octa-cis-undecaprenyl diphosphate + H2O = di-trans,octa-cis-undecaprenyl phosphate + phosphate + H(+)</text>
        <dbReference type="Rhea" id="RHEA:28094"/>
        <dbReference type="ChEBI" id="CHEBI:15377"/>
        <dbReference type="ChEBI" id="CHEBI:15378"/>
        <dbReference type="ChEBI" id="CHEBI:43474"/>
        <dbReference type="ChEBI" id="CHEBI:58405"/>
        <dbReference type="ChEBI" id="CHEBI:60392"/>
        <dbReference type="EC" id="3.6.1.27"/>
    </reaction>
</comment>
<feature type="transmembrane region" description="Helical" evidence="12">
    <location>
        <begin position="45"/>
        <end position="64"/>
    </location>
</feature>
<accession>A8M9S2</accession>
<evidence type="ECO:0000256" key="3">
    <source>
        <dbReference type="ARBA" id="ARBA00012374"/>
    </source>
</evidence>
<evidence type="ECO:0000256" key="5">
    <source>
        <dbReference type="ARBA" id="ARBA00022475"/>
    </source>
</evidence>
<evidence type="ECO:0000256" key="11">
    <source>
        <dbReference type="ARBA" id="ARBA00047594"/>
    </source>
</evidence>
<name>A8M9S2_CALMQ</name>
<dbReference type="Proteomes" id="UP000001137">
    <property type="component" value="Chromosome"/>
</dbReference>
<dbReference type="HAMAP" id="MF_01006">
    <property type="entry name" value="Undec_diphosphatase"/>
    <property type="match status" value="1"/>
</dbReference>
<feature type="transmembrane region" description="Helical" evidence="12">
    <location>
        <begin position="6"/>
        <end position="24"/>
    </location>
</feature>
<dbReference type="KEGG" id="cma:Cmaq_1570"/>
<dbReference type="EC" id="3.6.1.27" evidence="3 12"/>
<dbReference type="STRING" id="397948.Cmaq_1570"/>
<protein>
    <recommendedName>
        <fullName evidence="4 12">Undecaprenyl-diphosphatase</fullName>
        <ecNumber evidence="3 12">3.6.1.27</ecNumber>
    </recommendedName>
    <alternativeName>
        <fullName evidence="10 12">Undecaprenyl pyrophosphate phosphatase</fullName>
    </alternativeName>
</protein>
<dbReference type="GO" id="GO:0050380">
    <property type="term" value="F:undecaprenyl-diphosphatase activity"/>
    <property type="evidence" value="ECO:0007669"/>
    <property type="project" value="UniProtKB-UniRule"/>
</dbReference>
<dbReference type="PANTHER" id="PTHR30622">
    <property type="entry name" value="UNDECAPRENYL-DIPHOSPHATASE"/>
    <property type="match status" value="1"/>
</dbReference>
<dbReference type="InterPro" id="IPR003824">
    <property type="entry name" value="UppP"/>
</dbReference>
<keyword evidence="9 12" id="KW-0472">Membrane</keyword>
<dbReference type="NCBIfam" id="NF001398">
    <property type="entry name" value="PRK00281.3-5"/>
    <property type="match status" value="1"/>
</dbReference>
<evidence type="ECO:0000256" key="2">
    <source>
        <dbReference type="ARBA" id="ARBA00010621"/>
    </source>
</evidence>
<dbReference type="HOGENOM" id="CLU_060296_1_2_2"/>
<evidence type="ECO:0000256" key="12">
    <source>
        <dbReference type="HAMAP-Rule" id="MF_01006"/>
    </source>
</evidence>
<evidence type="ECO:0000256" key="4">
    <source>
        <dbReference type="ARBA" id="ARBA00021581"/>
    </source>
</evidence>
<evidence type="ECO:0000256" key="1">
    <source>
        <dbReference type="ARBA" id="ARBA00004651"/>
    </source>
</evidence>
<feature type="transmembrane region" description="Helical" evidence="12">
    <location>
        <begin position="118"/>
        <end position="137"/>
    </location>
</feature>
<evidence type="ECO:0000256" key="7">
    <source>
        <dbReference type="ARBA" id="ARBA00022801"/>
    </source>
</evidence>
<evidence type="ECO:0000313" key="14">
    <source>
        <dbReference type="Proteomes" id="UP000001137"/>
    </source>
</evidence>
<dbReference type="eggNOG" id="arCOG04761">
    <property type="taxonomic scope" value="Archaea"/>
</dbReference>
<dbReference type="OrthoDB" id="65864at2157"/>
<evidence type="ECO:0000256" key="6">
    <source>
        <dbReference type="ARBA" id="ARBA00022692"/>
    </source>
</evidence>
<gene>
    <name evidence="12" type="primary">uppP</name>
    <name evidence="13" type="ordered locus">Cmaq_1570</name>
</gene>
<dbReference type="PANTHER" id="PTHR30622:SF2">
    <property type="entry name" value="UNDECAPRENYL-DIPHOSPHATASE"/>
    <property type="match status" value="1"/>
</dbReference>
<comment type="function">
    <text evidence="12">Catalyzes the dephosphorylation of undecaprenyl diphosphate (UPP).</text>
</comment>
<keyword evidence="8 12" id="KW-1133">Transmembrane helix</keyword>
<feature type="transmembrane region" description="Helical" evidence="12">
    <location>
        <begin position="84"/>
        <end position="106"/>
    </location>
</feature>
<feature type="transmembrane region" description="Helical" evidence="12">
    <location>
        <begin position="257"/>
        <end position="277"/>
    </location>
</feature>
<keyword evidence="6 12" id="KW-0812">Transmembrane</keyword>
<dbReference type="EMBL" id="CP000852">
    <property type="protein sequence ID" value="ABW02393.1"/>
    <property type="molecule type" value="Genomic_DNA"/>
</dbReference>
<dbReference type="AlphaFoldDB" id="A8M9S2"/>
<evidence type="ECO:0000256" key="9">
    <source>
        <dbReference type="ARBA" id="ARBA00023136"/>
    </source>
</evidence>
<organism evidence="13 14">
    <name type="scientific">Caldivirga maquilingensis (strain ATCC 700844 / DSM 13496 / JCM 10307 / IC-167)</name>
    <dbReference type="NCBI Taxonomy" id="397948"/>
    <lineage>
        <taxon>Archaea</taxon>
        <taxon>Thermoproteota</taxon>
        <taxon>Thermoprotei</taxon>
        <taxon>Thermoproteales</taxon>
        <taxon>Thermoproteaceae</taxon>
        <taxon>Caldivirga</taxon>
    </lineage>
</organism>
<keyword evidence="7 12" id="KW-0378">Hydrolase</keyword>
<comment type="similarity">
    <text evidence="2 12">Belongs to the UppP family.</text>
</comment>
<sequence length="281" mass="30099">MNLNYVINGIILGIVQGISEWLPISSKTQIMMTSIYALHLSFNQAYALGLFLEAGTVLAALIYFRREVWGILKALVLRGSKYDYMMLKYIVVITILTGLVGVPLYLTIADSIRGIGIGLPMIALGLILIADSILIAFSRLRYMPRKSLSDLRMWEVAVIGVVQGIAALPGVSRSGVTVSAMLLLGLNPEDSFKLSFISMIPAAIGASIVPALLTKHLFSTLITDVNTYTIITAIVIAALVSIVLIDALIKFARGRHVVVLTALLGALAILSGVLSMVTGLG</sequence>
<keyword evidence="14" id="KW-1185">Reference proteome</keyword>
<dbReference type="Pfam" id="PF02673">
    <property type="entry name" value="BacA"/>
    <property type="match status" value="1"/>
</dbReference>
<proteinExistence type="inferred from homology"/>
<evidence type="ECO:0000256" key="8">
    <source>
        <dbReference type="ARBA" id="ARBA00022989"/>
    </source>
</evidence>
<keyword evidence="5 12" id="KW-1003">Cell membrane</keyword>